<dbReference type="EMBL" id="JBHUIO010000008">
    <property type="protein sequence ID" value="MFD2171083.1"/>
    <property type="molecule type" value="Genomic_DNA"/>
</dbReference>
<evidence type="ECO:0008006" key="4">
    <source>
        <dbReference type="Google" id="ProtNLM"/>
    </source>
</evidence>
<protein>
    <recommendedName>
        <fullName evidence="4">YtkA-like domain-containing protein</fullName>
    </recommendedName>
</protein>
<feature type="chain" id="PRO_5045143803" description="YtkA-like domain-containing protein" evidence="1">
    <location>
        <begin position="24"/>
        <end position="147"/>
    </location>
</feature>
<keyword evidence="1" id="KW-0732">Signal</keyword>
<keyword evidence="3" id="KW-1185">Reference proteome</keyword>
<comment type="caution">
    <text evidence="2">The sequence shown here is derived from an EMBL/GenBank/DDBJ whole genome shotgun (WGS) entry which is preliminary data.</text>
</comment>
<dbReference type="RefSeq" id="WP_386047587.1">
    <property type="nucleotide sequence ID" value="NZ_JBHUIO010000008.1"/>
</dbReference>
<reference evidence="3" key="1">
    <citation type="journal article" date="2019" name="Int. J. Syst. Evol. Microbiol.">
        <title>The Global Catalogue of Microorganisms (GCM) 10K type strain sequencing project: providing services to taxonomists for standard genome sequencing and annotation.</title>
        <authorList>
            <consortium name="The Broad Institute Genomics Platform"/>
            <consortium name="The Broad Institute Genome Sequencing Center for Infectious Disease"/>
            <person name="Wu L."/>
            <person name="Ma J."/>
        </authorList>
    </citation>
    <scope>NUCLEOTIDE SEQUENCE [LARGE SCALE GENOMIC DNA]</scope>
    <source>
        <strain evidence="3">CGMCC 1.13574</strain>
    </source>
</reference>
<sequence length="147" mass="15741">MKKLVVVATTLVVMGMFAPISSAAPVNTVTEGNHMEIASVSPDTYSSPYSTKTFAYLYFNGSQSLLIDYTRKVNFDGHQSPSLGDTLAPSVQYQLENTSYPYNTYTASTVSGTGYFSGSFGVVPEGVYRVKATLVGGVSASGWLDIF</sequence>
<evidence type="ECO:0000256" key="1">
    <source>
        <dbReference type="SAM" id="SignalP"/>
    </source>
</evidence>
<proteinExistence type="predicted"/>
<dbReference type="Proteomes" id="UP001597343">
    <property type="component" value="Unassembled WGS sequence"/>
</dbReference>
<evidence type="ECO:0000313" key="2">
    <source>
        <dbReference type="EMBL" id="MFD2171083.1"/>
    </source>
</evidence>
<name>A0ABW4ZYK5_9BACL</name>
<gene>
    <name evidence="2" type="ORF">ACFSOY_13970</name>
</gene>
<evidence type="ECO:0000313" key="3">
    <source>
        <dbReference type="Proteomes" id="UP001597343"/>
    </source>
</evidence>
<organism evidence="2 3">
    <name type="scientific">Tumebacillus lipolyticus</name>
    <dbReference type="NCBI Taxonomy" id="1280370"/>
    <lineage>
        <taxon>Bacteria</taxon>
        <taxon>Bacillati</taxon>
        <taxon>Bacillota</taxon>
        <taxon>Bacilli</taxon>
        <taxon>Bacillales</taxon>
        <taxon>Alicyclobacillaceae</taxon>
        <taxon>Tumebacillus</taxon>
    </lineage>
</organism>
<accession>A0ABW4ZYK5</accession>
<feature type="signal peptide" evidence="1">
    <location>
        <begin position="1"/>
        <end position="23"/>
    </location>
</feature>